<dbReference type="AlphaFoldDB" id="A0A1C4WQR0"/>
<keyword evidence="1" id="KW-0812">Transmembrane</keyword>
<feature type="domain" description="Ig-like" evidence="2">
    <location>
        <begin position="78"/>
        <end position="182"/>
    </location>
</feature>
<keyword evidence="1" id="KW-1133">Transmembrane helix</keyword>
<feature type="transmembrane region" description="Helical" evidence="1">
    <location>
        <begin position="41"/>
        <end position="66"/>
    </location>
</feature>
<protein>
    <recommendedName>
        <fullName evidence="2">Ig-like domain-containing protein</fullName>
    </recommendedName>
</protein>
<keyword evidence="1" id="KW-0472">Membrane</keyword>
<name>A0A1C4WQR0_MICEC</name>
<dbReference type="OrthoDB" id="3383453at2"/>
<dbReference type="Proteomes" id="UP000198253">
    <property type="component" value="Chromosome I"/>
</dbReference>
<sequence>MPGGPYPPAGYPAPAGGAYPPGGPFPPGYPAPAPPRKKRGLLIASIIVVVALLLCAGGGTAAFFLLRGADPGEGADEPTTAVQEFLTAVYQDRNAGRATNLVCSSSRDREKIAAKVAEVEKYVAEYDTPRFRWTAPAVADRTDERATVTTKLTVTTADEKVADQELRFTVIRETGWWVCEVG</sequence>
<dbReference type="InParanoid" id="A0A1C4WQR0"/>
<proteinExistence type="predicted"/>
<dbReference type="InterPro" id="IPR007110">
    <property type="entry name" value="Ig-like_dom"/>
</dbReference>
<evidence type="ECO:0000313" key="4">
    <source>
        <dbReference type="Proteomes" id="UP000198253"/>
    </source>
</evidence>
<evidence type="ECO:0000313" key="3">
    <source>
        <dbReference type="EMBL" id="SCE98498.1"/>
    </source>
</evidence>
<evidence type="ECO:0000259" key="2">
    <source>
        <dbReference type="PROSITE" id="PS50835"/>
    </source>
</evidence>
<keyword evidence="4" id="KW-1185">Reference proteome</keyword>
<gene>
    <name evidence="3" type="ORF">GA0070618_2413</name>
</gene>
<dbReference type="PROSITE" id="PS50835">
    <property type="entry name" value="IG_LIKE"/>
    <property type="match status" value="1"/>
</dbReference>
<accession>A0A1C4WQR0</accession>
<reference evidence="4" key="1">
    <citation type="submission" date="2016-06" db="EMBL/GenBank/DDBJ databases">
        <authorList>
            <person name="Varghese N."/>
            <person name="Submissions Spin"/>
        </authorList>
    </citation>
    <scope>NUCLEOTIDE SEQUENCE [LARGE SCALE GENOMIC DNA]</scope>
    <source>
        <strain evidence="4">DSM 43816</strain>
    </source>
</reference>
<dbReference type="RefSeq" id="WP_088981705.1">
    <property type="nucleotide sequence ID" value="NZ_LT607413.1"/>
</dbReference>
<evidence type="ECO:0000256" key="1">
    <source>
        <dbReference type="SAM" id="Phobius"/>
    </source>
</evidence>
<organism evidence="3 4">
    <name type="scientific">Micromonospora echinospora</name>
    <name type="common">Micromonospora purpurea</name>
    <dbReference type="NCBI Taxonomy" id="1877"/>
    <lineage>
        <taxon>Bacteria</taxon>
        <taxon>Bacillati</taxon>
        <taxon>Actinomycetota</taxon>
        <taxon>Actinomycetes</taxon>
        <taxon>Micromonosporales</taxon>
        <taxon>Micromonosporaceae</taxon>
        <taxon>Micromonospora</taxon>
    </lineage>
</organism>
<dbReference type="EMBL" id="LT607413">
    <property type="protein sequence ID" value="SCE98498.1"/>
    <property type="molecule type" value="Genomic_DNA"/>
</dbReference>